<keyword evidence="2" id="KW-1133">Transmembrane helix</keyword>
<name>T1EWV1_HELRO</name>
<evidence type="ECO:0000313" key="3">
    <source>
        <dbReference type="EMBL" id="ESN91436.1"/>
    </source>
</evidence>
<feature type="transmembrane region" description="Helical" evidence="2">
    <location>
        <begin position="127"/>
        <end position="147"/>
    </location>
</feature>
<dbReference type="Proteomes" id="UP000015101">
    <property type="component" value="Unassembled WGS sequence"/>
</dbReference>
<dbReference type="KEGG" id="hro:HELRODRAFT_165470"/>
<dbReference type="EnsemblMetazoa" id="HelroT165470">
    <property type="protein sequence ID" value="HelroP165470"/>
    <property type="gene ID" value="HelroG165470"/>
</dbReference>
<accession>T1EWV1</accession>
<dbReference type="CTD" id="20201051"/>
<reference evidence="4" key="3">
    <citation type="submission" date="2015-06" db="UniProtKB">
        <authorList>
            <consortium name="EnsemblMetazoa"/>
        </authorList>
    </citation>
    <scope>IDENTIFICATION</scope>
</reference>
<keyword evidence="5" id="KW-1185">Reference proteome</keyword>
<dbReference type="EMBL" id="KB097700">
    <property type="protein sequence ID" value="ESN91436.1"/>
    <property type="molecule type" value="Genomic_DNA"/>
</dbReference>
<sequence>MSCMKNVWQPSVTTERLESQQYKNQEDKTSRSGKMVEKTTKEPLEECCRRRTSWPRHTLGRTILPLNHPTIIASNPSSHPIITTNASLKYPKKAIATLGLVQIGVGVIFIICGIIELVYLTRGNLTSLGYGIWCGVMLIFTTSKLILTKSIFPYIYNKEH</sequence>
<proteinExistence type="predicted"/>
<feature type="region of interest" description="Disordered" evidence="1">
    <location>
        <begin position="18"/>
        <end position="43"/>
    </location>
</feature>
<dbReference type="GeneID" id="20201051"/>
<feature type="compositionally biased region" description="Basic and acidic residues" evidence="1">
    <location>
        <begin position="24"/>
        <end position="43"/>
    </location>
</feature>
<protein>
    <submittedName>
        <fullName evidence="3 4">Uncharacterized protein</fullName>
    </submittedName>
</protein>
<evidence type="ECO:0000256" key="2">
    <source>
        <dbReference type="SAM" id="Phobius"/>
    </source>
</evidence>
<gene>
    <name evidence="4" type="primary">20201051</name>
    <name evidence="3" type="ORF">HELRODRAFT_165470</name>
</gene>
<dbReference type="RefSeq" id="XP_009030289.1">
    <property type="nucleotide sequence ID" value="XM_009032041.1"/>
</dbReference>
<dbReference type="AlphaFoldDB" id="T1EWV1"/>
<keyword evidence="2" id="KW-0472">Membrane</keyword>
<keyword evidence="2" id="KW-0812">Transmembrane</keyword>
<organism evidence="4 5">
    <name type="scientific">Helobdella robusta</name>
    <name type="common">Californian leech</name>
    <dbReference type="NCBI Taxonomy" id="6412"/>
    <lineage>
        <taxon>Eukaryota</taxon>
        <taxon>Metazoa</taxon>
        <taxon>Spiralia</taxon>
        <taxon>Lophotrochozoa</taxon>
        <taxon>Annelida</taxon>
        <taxon>Clitellata</taxon>
        <taxon>Hirudinea</taxon>
        <taxon>Rhynchobdellida</taxon>
        <taxon>Glossiphoniidae</taxon>
        <taxon>Helobdella</taxon>
    </lineage>
</organism>
<evidence type="ECO:0000313" key="4">
    <source>
        <dbReference type="EnsemblMetazoa" id="HelroP165470"/>
    </source>
</evidence>
<dbReference type="HOGENOM" id="CLU_1654049_0_0_1"/>
<evidence type="ECO:0000313" key="5">
    <source>
        <dbReference type="Proteomes" id="UP000015101"/>
    </source>
</evidence>
<evidence type="ECO:0000256" key="1">
    <source>
        <dbReference type="SAM" id="MobiDB-lite"/>
    </source>
</evidence>
<feature type="transmembrane region" description="Helical" evidence="2">
    <location>
        <begin position="95"/>
        <end position="121"/>
    </location>
</feature>
<reference evidence="3 5" key="2">
    <citation type="journal article" date="2013" name="Nature">
        <title>Insights into bilaterian evolution from three spiralian genomes.</title>
        <authorList>
            <person name="Simakov O."/>
            <person name="Marletaz F."/>
            <person name="Cho S.J."/>
            <person name="Edsinger-Gonzales E."/>
            <person name="Havlak P."/>
            <person name="Hellsten U."/>
            <person name="Kuo D.H."/>
            <person name="Larsson T."/>
            <person name="Lv J."/>
            <person name="Arendt D."/>
            <person name="Savage R."/>
            <person name="Osoegawa K."/>
            <person name="de Jong P."/>
            <person name="Grimwood J."/>
            <person name="Chapman J.A."/>
            <person name="Shapiro H."/>
            <person name="Aerts A."/>
            <person name="Otillar R.P."/>
            <person name="Terry A.Y."/>
            <person name="Boore J.L."/>
            <person name="Grigoriev I.V."/>
            <person name="Lindberg D.R."/>
            <person name="Seaver E.C."/>
            <person name="Weisblat D.A."/>
            <person name="Putnam N.H."/>
            <person name="Rokhsar D.S."/>
        </authorList>
    </citation>
    <scope>NUCLEOTIDE SEQUENCE</scope>
</reference>
<dbReference type="EMBL" id="AMQM01002065">
    <property type="status" value="NOT_ANNOTATED_CDS"/>
    <property type="molecule type" value="Genomic_DNA"/>
</dbReference>
<reference evidence="5" key="1">
    <citation type="submission" date="2012-12" db="EMBL/GenBank/DDBJ databases">
        <authorList>
            <person name="Hellsten U."/>
            <person name="Grimwood J."/>
            <person name="Chapman J.A."/>
            <person name="Shapiro H."/>
            <person name="Aerts A."/>
            <person name="Otillar R.P."/>
            <person name="Terry A.Y."/>
            <person name="Boore J.L."/>
            <person name="Simakov O."/>
            <person name="Marletaz F."/>
            <person name="Cho S.-J."/>
            <person name="Edsinger-Gonzales E."/>
            <person name="Havlak P."/>
            <person name="Kuo D.-H."/>
            <person name="Larsson T."/>
            <person name="Lv J."/>
            <person name="Arendt D."/>
            <person name="Savage R."/>
            <person name="Osoegawa K."/>
            <person name="de Jong P."/>
            <person name="Lindberg D.R."/>
            <person name="Seaver E.C."/>
            <person name="Weisblat D.A."/>
            <person name="Putnam N.H."/>
            <person name="Grigoriev I.V."/>
            <person name="Rokhsar D.S."/>
        </authorList>
    </citation>
    <scope>NUCLEOTIDE SEQUENCE</scope>
</reference>
<dbReference type="InParanoid" id="T1EWV1"/>